<dbReference type="Pfam" id="PF00665">
    <property type="entry name" value="rve"/>
    <property type="match status" value="1"/>
</dbReference>
<dbReference type="GO" id="GO:0015074">
    <property type="term" value="P:DNA integration"/>
    <property type="evidence" value="ECO:0007669"/>
    <property type="project" value="InterPro"/>
</dbReference>
<comment type="caution">
    <text evidence="2">The sequence shown here is derived from an EMBL/GenBank/DDBJ whole genome shotgun (WGS) entry which is preliminary data.</text>
</comment>
<dbReference type="SUPFAM" id="SSF53098">
    <property type="entry name" value="Ribonuclease H-like"/>
    <property type="match status" value="1"/>
</dbReference>
<accession>A0A5B7GEG2</accession>
<dbReference type="PANTHER" id="PTHR37984">
    <property type="entry name" value="PROTEIN CBG26694"/>
    <property type="match status" value="1"/>
</dbReference>
<dbReference type="PANTHER" id="PTHR37984:SF5">
    <property type="entry name" value="PROTEIN NYNRIN-LIKE"/>
    <property type="match status" value="1"/>
</dbReference>
<keyword evidence="3" id="KW-1185">Reference proteome</keyword>
<dbReference type="Proteomes" id="UP000324222">
    <property type="component" value="Unassembled WGS sequence"/>
</dbReference>
<dbReference type="InterPro" id="IPR050951">
    <property type="entry name" value="Retrovirus_Pol_polyprotein"/>
</dbReference>
<evidence type="ECO:0000259" key="1">
    <source>
        <dbReference type="PROSITE" id="PS50994"/>
    </source>
</evidence>
<protein>
    <submittedName>
        <fullName evidence="2">Transposon Tf2-8 polyprotein</fullName>
    </submittedName>
</protein>
<evidence type="ECO:0000313" key="2">
    <source>
        <dbReference type="EMBL" id="MPC58710.1"/>
    </source>
</evidence>
<feature type="domain" description="Integrase catalytic" evidence="1">
    <location>
        <begin position="33"/>
        <end position="169"/>
    </location>
</feature>
<organism evidence="2 3">
    <name type="scientific">Portunus trituberculatus</name>
    <name type="common">Swimming crab</name>
    <name type="synonym">Neptunus trituberculatus</name>
    <dbReference type="NCBI Taxonomy" id="210409"/>
    <lineage>
        <taxon>Eukaryota</taxon>
        <taxon>Metazoa</taxon>
        <taxon>Ecdysozoa</taxon>
        <taxon>Arthropoda</taxon>
        <taxon>Crustacea</taxon>
        <taxon>Multicrustacea</taxon>
        <taxon>Malacostraca</taxon>
        <taxon>Eumalacostraca</taxon>
        <taxon>Eucarida</taxon>
        <taxon>Decapoda</taxon>
        <taxon>Pleocyemata</taxon>
        <taxon>Brachyura</taxon>
        <taxon>Eubrachyura</taxon>
        <taxon>Portunoidea</taxon>
        <taxon>Portunidae</taxon>
        <taxon>Portuninae</taxon>
        <taxon>Portunus</taxon>
    </lineage>
</organism>
<dbReference type="AlphaFoldDB" id="A0A5B7GEG2"/>
<reference evidence="2 3" key="1">
    <citation type="submission" date="2019-05" db="EMBL/GenBank/DDBJ databases">
        <title>Another draft genome of Portunus trituberculatus and its Hox gene families provides insights of decapod evolution.</title>
        <authorList>
            <person name="Jeong J.-H."/>
            <person name="Song I."/>
            <person name="Kim S."/>
            <person name="Choi T."/>
            <person name="Kim D."/>
            <person name="Ryu S."/>
            <person name="Kim W."/>
        </authorList>
    </citation>
    <scope>NUCLEOTIDE SEQUENCE [LARGE SCALE GENOMIC DNA]</scope>
    <source>
        <tissue evidence="2">Muscle</tissue>
    </source>
</reference>
<dbReference type="PROSITE" id="PS50994">
    <property type="entry name" value="INTEGRASE"/>
    <property type="match status" value="1"/>
</dbReference>
<evidence type="ECO:0000313" key="3">
    <source>
        <dbReference type="Proteomes" id="UP000324222"/>
    </source>
</evidence>
<name>A0A5B7GEG2_PORTR</name>
<proteinExistence type="predicted"/>
<dbReference type="Gene3D" id="3.30.420.10">
    <property type="entry name" value="Ribonuclease H-like superfamily/Ribonuclease H"/>
    <property type="match status" value="1"/>
</dbReference>
<dbReference type="EMBL" id="VSRR010015924">
    <property type="protein sequence ID" value="MPC58710.1"/>
    <property type="molecule type" value="Genomic_DNA"/>
</dbReference>
<gene>
    <name evidence="2" type="primary">Tf2-8</name>
    <name evidence="2" type="ORF">E2C01_052717</name>
</gene>
<sequence>MRVDDVDHVSRYVSCTKHKGVTTGPAPIQGYPPPAQPWDLVSMDLLQLPKCCQGSQYLLVCVVHFSRFVILSAVKTKTALAIAHVLVTHLFCSYTTPRVLLSDNGKKFRNALLMEICAKYSIKPTFTVAYHPRSNGLVKREIRKILQALRHVVTSLHDNWDDWIPQVVV</sequence>
<dbReference type="InterPro" id="IPR001584">
    <property type="entry name" value="Integrase_cat-core"/>
</dbReference>
<dbReference type="GO" id="GO:0003676">
    <property type="term" value="F:nucleic acid binding"/>
    <property type="evidence" value="ECO:0007669"/>
    <property type="project" value="InterPro"/>
</dbReference>
<dbReference type="OrthoDB" id="7554598at2759"/>
<dbReference type="InterPro" id="IPR012337">
    <property type="entry name" value="RNaseH-like_sf"/>
</dbReference>
<dbReference type="InterPro" id="IPR036397">
    <property type="entry name" value="RNaseH_sf"/>
</dbReference>